<dbReference type="PRINTS" id="PR00420">
    <property type="entry name" value="RNGMNOXGNASE"/>
</dbReference>
<protein>
    <submittedName>
        <fullName evidence="7">FAD-dependent oxidoreductase</fullName>
    </submittedName>
</protein>
<evidence type="ECO:0000256" key="1">
    <source>
        <dbReference type="ARBA" id="ARBA00001974"/>
    </source>
</evidence>
<dbReference type="Gene3D" id="3.30.70.2450">
    <property type="match status" value="1"/>
</dbReference>
<dbReference type="Pfam" id="PF21274">
    <property type="entry name" value="Rng_hyd_C"/>
    <property type="match status" value="1"/>
</dbReference>
<evidence type="ECO:0000256" key="3">
    <source>
        <dbReference type="ARBA" id="ARBA00022630"/>
    </source>
</evidence>
<keyword evidence="3" id="KW-0285">Flavoprotein</keyword>
<evidence type="ECO:0000256" key="2">
    <source>
        <dbReference type="ARBA" id="ARBA00007801"/>
    </source>
</evidence>
<dbReference type="SUPFAM" id="SSF51905">
    <property type="entry name" value="FAD/NAD(P)-binding domain"/>
    <property type="match status" value="1"/>
</dbReference>
<comment type="caution">
    <text evidence="7">The sequence shown here is derived from an EMBL/GenBank/DDBJ whole genome shotgun (WGS) entry which is preliminary data.</text>
</comment>
<reference evidence="8" key="1">
    <citation type="journal article" date="2019" name="Int. J. Syst. Evol. Microbiol.">
        <title>The Global Catalogue of Microorganisms (GCM) 10K type strain sequencing project: providing services to taxonomists for standard genome sequencing and annotation.</title>
        <authorList>
            <consortium name="The Broad Institute Genomics Platform"/>
            <consortium name="The Broad Institute Genome Sequencing Center for Infectious Disease"/>
            <person name="Wu L."/>
            <person name="Ma J."/>
        </authorList>
    </citation>
    <scope>NUCLEOTIDE SEQUENCE [LARGE SCALE GENOMIC DNA]</scope>
    <source>
        <strain evidence="8">JCM 10649</strain>
    </source>
</reference>
<gene>
    <name evidence="7" type="ORF">GCM10009544_64230</name>
</gene>
<dbReference type="Gene3D" id="3.50.50.60">
    <property type="entry name" value="FAD/NAD(P)-binding domain"/>
    <property type="match status" value="1"/>
</dbReference>
<evidence type="ECO:0000256" key="5">
    <source>
        <dbReference type="SAM" id="MobiDB-lite"/>
    </source>
</evidence>
<dbReference type="SUPFAM" id="SSF52833">
    <property type="entry name" value="Thioredoxin-like"/>
    <property type="match status" value="1"/>
</dbReference>
<dbReference type="PANTHER" id="PTHR43004">
    <property type="entry name" value="TRK SYSTEM POTASSIUM UPTAKE PROTEIN"/>
    <property type="match status" value="1"/>
</dbReference>
<accession>A0ABP3LCC8</accession>
<proteinExistence type="inferred from homology"/>
<evidence type="ECO:0000256" key="4">
    <source>
        <dbReference type="ARBA" id="ARBA00022827"/>
    </source>
</evidence>
<keyword evidence="8" id="KW-1185">Reference proteome</keyword>
<organism evidence="7 8">
    <name type="scientific">Streptomyces stramineus</name>
    <dbReference type="NCBI Taxonomy" id="173861"/>
    <lineage>
        <taxon>Bacteria</taxon>
        <taxon>Bacillati</taxon>
        <taxon>Actinomycetota</taxon>
        <taxon>Actinomycetes</taxon>
        <taxon>Kitasatosporales</taxon>
        <taxon>Streptomycetaceae</taxon>
        <taxon>Streptomyces</taxon>
    </lineage>
</organism>
<feature type="domain" description="FAD-binding" evidence="6">
    <location>
        <begin position="2"/>
        <end position="340"/>
    </location>
</feature>
<sequence>MVIGAGPTGLTLAVALRRYGLDTVVVEKEPGTKREPRAGVIWQRALEALRDLGCADALTRHGLPLSRAEFHVRGRLAGIQEMRMPDTAFPGPLSIEQDAVEKLLHDRLRHLGPDVQWSTEALAVRTGEDGAEVDLRGPDGRTRTIGCRWVVGCEGAHSVVRKSLGVPFEGERRHDLQCLQLNAAPGWSHPGHPDVTRIFINLGVTLITTPVPGGGVRFYAFLPDPDPGLGEPPSPREMEAVVAAATGEPSVRLTPTAPGWANRSRFHDRVAATLRRDRALLAGDSAHLWAPIGGRGLNTGLLGAHNLGWKLAAVHRGWSPATLLDTYSDEQRRTALHVMRAMRRNVLELPPDRRTLAAIALLLPPALRSARLEHRGNMLLSELARDHRGSALSAGRHTRGGPRPGDRLPDLAVTSETGPGRLHDLLSYQRWSLVLVGGPDGPGTAALRKLTDRYALPIGLFHVTPHPRGRRALPDGTLLLTRPDGHIGLRARATDHRALKAYLDRWSVRRA</sequence>
<comment type="cofactor">
    <cofactor evidence="1">
        <name>FAD</name>
        <dbReference type="ChEBI" id="CHEBI:57692"/>
    </cofactor>
</comment>
<name>A0ABP3LCC8_9ACTN</name>
<keyword evidence="4" id="KW-0274">FAD</keyword>
<dbReference type="PANTHER" id="PTHR43004:SF19">
    <property type="entry name" value="BINDING MONOOXYGENASE, PUTATIVE (JCVI)-RELATED"/>
    <property type="match status" value="1"/>
</dbReference>
<dbReference type="Pfam" id="PF01494">
    <property type="entry name" value="FAD_binding_3"/>
    <property type="match status" value="1"/>
</dbReference>
<dbReference type="Gene3D" id="3.40.30.120">
    <property type="match status" value="1"/>
</dbReference>
<evidence type="ECO:0000313" key="7">
    <source>
        <dbReference type="EMBL" id="GAA0495375.1"/>
    </source>
</evidence>
<feature type="region of interest" description="Disordered" evidence="5">
    <location>
        <begin position="390"/>
        <end position="409"/>
    </location>
</feature>
<evidence type="ECO:0000313" key="8">
    <source>
        <dbReference type="Proteomes" id="UP001499895"/>
    </source>
</evidence>
<dbReference type="Proteomes" id="UP001499895">
    <property type="component" value="Unassembled WGS sequence"/>
</dbReference>
<dbReference type="InterPro" id="IPR036249">
    <property type="entry name" value="Thioredoxin-like_sf"/>
</dbReference>
<dbReference type="InterPro" id="IPR050641">
    <property type="entry name" value="RIFMO-like"/>
</dbReference>
<dbReference type="InterPro" id="IPR002938">
    <property type="entry name" value="FAD-bd"/>
</dbReference>
<evidence type="ECO:0000259" key="6">
    <source>
        <dbReference type="Pfam" id="PF01494"/>
    </source>
</evidence>
<dbReference type="EMBL" id="BAAAHB010000152">
    <property type="protein sequence ID" value="GAA0495375.1"/>
    <property type="molecule type" value="Genomic_DNA"/>
</dbReference>
<comment type="similarity">
    <text evidence="2">Belongs to the PheA/TfdB FAD monooxygenase family.</text>
</comment>
<dbReference type="InterPro" id="IPR036188">
    <property type="entry name" value="FAD/NAD-bd_sf"/>
</dbReference>